<evidence type="ECO:0000313" key="2">
    <source>
        <dbReference type="EMBL" id="QKE56051.1"/>
    </source>
</evidence>
<organism evidence="2 3">
    <name type="scientific">Pseudomonas phage vB_Pae_AM.P2</name>
    <dbReference type="NCBI Taxonomy" id="2731695"/>
    <lineage>
        <taxon>Viruses</taxon>
        <taxon>Duplodnaviria</taxon>
        <taxon>Heunggongvirae</taxon>
        <taxon>Uroviricota</taxon>
        <taxon>Caudoviricetes</taxon>
        <taxon>Schitoviridae</taxon>
        <taxon>Migulavirinae</taxon>
        <taxon>Luzseptimavirus</taxon>
        <taxon>Luzseptimavirus KPP21</taxon>
    </lineage>
</organism>
<accession>A0A7S5W9J0</accession>
<proteinExistence type="predicted"/>
<reference evidence="2 3" key="1">
    <citation type="journal article" date="2021" name="MSphere">
        <title>A Novel N4-Like Bacteriophage Isolated from a Wastewater Source in South India with Activity against Several Multidrug-Resistant Clinical Pseudomonas aeruginosa Isolates.</title>
        <authorList>
            <person name="Menon N.D."/>
            <person name="Kumar M.S."/>
            <person name="Satheesh Babu T.G."/>
            <person name="Bose S."/>
            <person name="Vijayakumar G."/>
            <person name="Baswe M."/>
            <person name="Chatterjee M."/>
            <person name="D'Silva J.R."/>
            <person name="Shetty K."/>
            <person name="Haripriyan J."/>
            <person name="Kumar A."/>
            <person name="Nair S."/>
            <person name="Somanath P."/>
            <person name="Nair B.G."/>
            <person name="Nizet V."/>
            <person name="Kumar G.B."/>
        </authorList>
    </citation>
    <scope>NUCLEOTIDE SEQUENCE [LARGE SCALE GENOMIC DNA]</scope>
</reference>
<gene>
    <name evidence="2" type="ORF">AMP2_gp103</name>
</gene>
<feature type="compositionally biased region" description="Basic and acidic residues" evidence="1">
    <location>
        <begin position="433"/>
        <end position="450"/>
    </location>
</feature>
<dbReference type="EMBL" id="MT416090">
    <property type="protein sequence ID" value="QKE56051.1"/>
    <property type="molecule type" value="Genomic_DNA"/>
</dbReference>
<feature type="region of interest" description="Disordered" evidence="1">
    <location>
        <begin position="433"/>
        <end position="462"/>
    </location>
</feature>
<sequence>MSKEICVVGAILDEKNLTLYLKGTTETVRIPQGDARLKPAVDFLVPRLGAPGAEVMIDLDKVANVINHFEEVEKKSNGLVRFFRVAKEKVKAALGIGDASQEPQTPVQPFTAGAVKVDAASAPLAVEKVEIKDEKLASAVDEILSNARPAVSSDLTLSETSTDTVVAVVDGKVVADAQKLATQVVAVSKGKSSAKGLQKFLERVASVSHERQHSKDDLMKFMQRGDLPIADDGSIIIYKLLRRTSAGHFVDCHTGKVPQRVGSHVFMDKSLVDPNRRNECSNGLHVARRQYLGTFSGDVCVLGKVAPEDVIAVPEYDANKMRVCGYHILFELPDEARKKLQRNQPMTDDPTCAKILAKAIAGDHVGVLERVEIGGHKGTNIRVTKMGNQGFDKKQLKANNLEGAGEAKAIDTEIETSLKADAVDAKAVAHEVASKAKAPKEAKAETKKAEAPAVKESAPRGKQTLAEQGAALFATFMKNPKDKAAAQACLDFKKAKKKGWVVLGMPEDAEKRLKRTLES</sequence>
<name>A0A7S5W9J0_9CAUD</name>
<evidence type="ECO:0000256" key="1">
    <source>
        <dbReference type="SAM" id="MobiDB-lite"/>
    </source>
</evidence>
<protein>
    <submittedName>
        <fullName evidence="2">Putative rIIB-like protein</fullName>
    </submittedName>
</protein>
<evidence type="ECO:0000313" key="3">
    <source>
        <dbReference type="Proteomes" id="UP000595519"/>
    </source>
</evidence>
<dbReference type="Proteomes" id="UP000595519">
    <property type="component" value="Segment"/>
</dbReference>